<protein>
    <submittedName>
        <fullName evidence="2">Uncharacterized protein</fullName>
    </submittedName>
</protein>
<reference evidence="3" key="1">
    <citation type="submission" date="2016-04" db="EMBL/GenBank/DDBJ databases">
        <authorList>
            <person name="Guldener U."/>
            <person name="Guldener U."/>
        </authorList>
    </citation>
    <scope>NUCLEOTIDE SEQUENCE [LARGE SCALE GENOMIC DNA]</scope>
    <source>
        <strain evidence="3">UB2112</strain>
    </source>
</reference>
<dbReference type="Proteomes" id="UP000179920">
    <property type="component" value="Chromosome X"/>
</dbReference>
<evidence type="ECO:0000256" key="1">
    <source>
        <dbReference type="SAM" id="SignalP"/>
    </source>
</evidence>
<evidence type="ECO:0000313" key="2">
    <source>
        <dbReference type="EMBL" id="SAM83496.1"/>
    </source>
</evidence>
<dbReference type="EMBL" id="LT558126">
    <property type="protein sequence ID" value="SAM83496.1"/>
    <property type="molecule type" value="Genomic_DNA"/>
</dbReference>
<organism evidence="2 3">
    <name type="scientific">Ustilago bromivora</name>
    <dbReference type="NCBI Taxonomy" id="307758"/>
    <lineage>
        <taxon>Eukaryota</taxon>
        <taxon>Fungi</taxon>
        <taxon>Dikarya</taxon>
        <taxon>Basidiomycota</taxon>
        <taxon>Ustilaginomycotina</taxon>
        <taxon>Ustilaginomycetes</taxon>
        <taxon>Ustilaginales</taxon>
        <taxon>Ustilaginaceae</taxon>
        <taxon>Ustilago</taxon>
    </lineage>
</organism>
<evidence type="ECO:0000313" key="3">
    <source>
        <dbReference type="Proteomes" id="UP000179920"/>
    </source>
</evidence>
<proteinExistence type="predicted"/>
<sequence>MVKLTLSFVMLGLGLATAAVAYGKFISSPLLTSAPLSPDRSTTTLTRHRVLLAMPTSTLASPVLATCGSSRDAVYDWVPGKFGPLFDKSLGICEENSKKCNQAEVVCNLGTPDCRRIKQGEERDQIMNNMAASYLTLFTHGKCHHNSETSGWCSKLDLCNKHYVQNDEKCKNLDLTEDSADVEKVMENSKHTKGDAYAVEYDVPAGSYTLAEQKKN</sequence>
<name>A0A1K0H9X5_9BASI</name>
<dbReference type="AlphaFoldDB" id="A0A1K0H9X5"/>
<dbReference type="OrthoDB" id="10309758at2759"/>
<accession>A0A1K0H9X5</accession>
<gene>
    <name evidence="2" type="ORF">UBRO_14977</name>
</gene>
<feature type="chain" id="PRO_5009664694" evidence="1">
    <location>
        <begin position="19"/>
        <end position="216"/>
    </location>
</feature>
<feature type="signal peptide" evidence="1">
    <location>
        <begin position="1"/>
        <end position="18"/>
    </location>
</feature>
<keyword evidence="1" id="KW-0732">Signal</keyword>